<sequence>MAETYNIGSGLSEQELDLASFWVRNRSLLQKISHGLLIGFSVLTWGFVLWSLLDAYAISYPREARITQIVANNQLAIQGLESSRPKTVQSSEVSVFSATDGREDFLVELTNPNAQWMATFTYQFNSNGELTPQREGYILPNSQRYLTELGFTPQKLAPTARLVVDNIQWRRVNPNEVDGNYQDFAARRLLFDFANIDFQKTVTLANQDVGQSSFDFTNQSAYGYWNVDLTVVLFRGTIPVGVTTITEHEVKPGEQRPVTINWFENPSGITKTEVQANTNIFDPNNYLEAARF</sequence>
<evidence type="ECO:0000313" key="2">
    <source>
        <dbReference type="EMBL" id="PIP60615.1"/>
    </source>
</evidence>
<keyword evidence="1" id="KW-0812">Transmembrane</keyword>
<accession>A0A2H0BSG1</accession>
<reference evidence="2 3" key="1">
    <citation type="submission" date="2017-09" db="EMBL/GenBank/DDBJ databases">
        <title>Depth-based differentiation of microbial function through sediment-hosted aquifers and enrichment of novel symbionts in the deep terrestrial subsurface.</title>
        <authorList>
            <person name="Probst A.J."/>
            <person name="Ladd B."/>
            <person name="Jarett J.K."/>
            <person name="Geller-Mcgrath D.E."/>
            <person name="Sieber C.M."/>
            <person name="Emerson J.B."/>
            <person name="Anantharaman K."/>
            <person name="Thomas B.C."/>
            <person name="Malmstrom R."/>
            <person name="Stieglmeier M."/>
            <person name="Klingl A."/>
            <person name="Woyke T."/>
            <person name="Ryan C.M."/>
            <person name="Banfield J.F."/>
        </authorList>
    </citation>
    <scope>NUCLEOTIDE SEQUENCE [LARGE SCALE GENOMIC DNA]</scope>
    <source>
        <strain evidence="2">CG22_combo_CG10-13_8_21_14_all_47_17</strain>
    </source>
</reference>
<keyword evidence="1" id="KW-1133">Transmembrane helix</keyword>
<protein>
    <submittedName>
        <fullName evidence="2">Uncharacterized protein</fullName>
    </submittedName>
</protein>
<proteinExistence type="predicted"/>
<comment type="caution">
    <text evidence="2">The sequence shown here is derived from an EMBL/GenBank/DDBJ whole genome shotgun (WGS) entry which is preliminary data.</text>
</comment>
<dbReference type="Proteomes" id="UP000231581">
    <property type="component" value="Unassembled WGS sequence"/>
</dbReference>
<keyword evidence="1" id="KW-0472">Membrane</keyword>
<dbReference type="EMBL" id="PCSZ01000047">
    <property type="protein sequence ID" value="PIP60615.1"/>
    <property type="molecule type" value="Genomic_DNA"/>
</dbReference>
<evidence type="ECO:0000313" key="3">
    <source>
        <dbReference type="Proteomes" id="UP000231581"/>
    </source>
</evidence>
<evidence type="ECO:0000256" key="1">
    <source>
        <dbReference type="SAM" id="Phobius"/>
    </source>
</evidence>
<organism evidence="2 3">
    <name type="scientific">Candidatus Uhrbacteria bacterium CG22_combo_CG10-13_8_21_14_all_47_17</name>
    <dbReference type="NCBI Taxonomy" id="1975041"/>
    <lineage>
        <taxon>Bacteria</taxon>
        <taxon>Candidatus Uhriibacteriota</taxon>
    </lineage>
</organism>
<gene>
    <name evidence="2" type="ORF">COX00_02290</name>
</gene>
<dbReference type="AlphaFoldDB" id="A0A2H0BSG1"/>
<name>A0A2H0BSG1_9BACT</name>
<feature type="transmembrane region" description="Helical" evidence="1">
    <location>
        <begin position="34"/>
        <end position="53"/>
    </location>
</feature>